<name>A0A7W4UT07_LEIAQ</name>
<evidence type="ECO:0000313" key="3">
    <source>
        <dbReference type="Proteomes" id="UP000538196"/>
    </source>
</evidence>
<dbReference type="Gene3D" id="3.40.50.1820">
    <property type="entry name" value="alpha/beta hydrolase"/>
    <property type="match status" value="1"/>
</dbReference>
<dbReference type="InterPro" id="IPR029058">
    <property type="entry name" value="AB_hydrolase_fold"/>
</dbReference>
<evidence type="ECO:0000259" key="1">
    <source>
        <dbReference type="Pfam" id="PF12697"/>
    </source>
</evidence>
<dbReference type="EMBL" id="JACHVP010000001">
    <property type="protein sequence ID" value="MBB2965755.1"/>
    <property type="molecule type" value="Genomic_DNA"/>
</dbReference>
<protein>
    <submittedName>
        <fullName evidence="2">Pimeloyl-ACP methyl ester carboxylesterase</fullName>
    </submittedName>
</protein>
<dbReference type="InterPro" id="IPR050228">
    <property type="entry name" value="Carboxylesterase_BioH"/>
</dbReference>
<organism evidence="2 3">
    <name type="scientific">Leifsonia aquatica</name>
    <name type="common">Corynebacterium aquaticum</name>
    <dbReference type="NCBI Taxonomy" id="144185"/>
    <lineage>
        <taxon>Bacteria</taxon>
        <taxon>Bacillati</taxon>
        <taxon>Actinomycetota</taxon>
        <taxon>Actinomycetes</taxon>
        <taxon>Micrococcales</taxon>
        <taxon>Microbacteriaceae</taxon>
        <taxon>Leifsonia</taxon>
    </lineage>
</organism>
<dbReference type="RefSeq" id="WP_021763638.1">
    <property type="nucleotide sequence ID" value="NZ_JACHVP010000001.1"/>
</dbReference>
<sequence>MPAPTPLSPLAVRRLAAPTGSASATALPPVLLMHGFASSSAEDFGDWADALAAAGREAYLVDLPGHGGSPAVPGADAGTTSAVVAALADVVRSIDAERVDVIGYSLGARLAWELPAATGRVRRLVLGGLSPFEPFAGVDIVAIARAVDGEPPADPFVGMMAGMVSGTSRDTDSLLALMAGLGSEPFSPEDPAASCPDVPTLLVAGADDPMTQGLEGLTAVVPDARLVRVPGDHLGALHSPTFREAALTFLA</sequence>
<dbReference type="AlphaFoldDB" id="A0A7W4UT07"/>
<dbReference type="Pfam" id="PF12697">
    <property type="entry name" value="Abhydrolase_6"/>
    <property type="match status" value="1"/>
</dbReference>
<dbReference type="PANTHER" id="PTHR43194">
    <property type="entry name" value="HYDROLASE ALPHA/BETA FOLD FAMILY"/>
    <property type="match status" value="1"/>
</dbReference>
<dbReference type="PANTHER" id="PTHR43194:SF2">
    <property type="entry name" value="PEROXISOMAL MEMBRANE PROTEIN LPX1"/>
    <property type="match status" value="1"/>
</dbReference>
<feature type="domain" description="AB hydrolase-1" evidence="1">
    <location>
        <begin position="30"/>
        <end position="237"/>
    </location>
</feature>
<dbReference type="SUPFAM" id="SSF53474">
    <property type="entry name" value="alpha/beta-Hydrolases"/>
    <property type="match status" value="1"/>
</dbReference>
<dbReference type="InterPro" id="IPR000073">
    <property type="entry name" value="AB_hydrolase_1"/>
</dbReference>
<gene>
    <name evidence="2" type="ORF">FHX33_000487</name>
</gene>
<keyword evidence="3" id="KW-1185">Reference proteome</keyword>
<accession>A0A7W4UT07</accession>
<comment type="caution">
    <text evidence="2">The sequence shown here is derived from an EMBL/GenBank/DDBJ whole genome shotgun (WGS) entry which is preliminary data.</text>
</comment>
<dbReference type="GO" id="GO:0003824">
    <property type="term" value="F:catalytic activity"/>
    <property type="evidence" value="ECO:0007669"/>
    <property type="project" value="UniProtKB-ARBA"/>
</dbReference>
<dbReference type="Proteomes" id="UP000538196">
    <property type="component" value="Unassembled WGS sequence"/>
</dbReference>
<reference evidence="2 3" key="1">
    <citation type="submission" date="2020-08" db="EMBL/GenBank/DDBJ databases">
        <title>Sequencing the genomes of 1000 actinobacteria strains.</title>
        <authorList>
            <person name="Klenk H.-P."/>
        </authorList>
    </citation>
    <scope>NUCLEOTIDE SEQUENCE [LARGE SCALE GENOMIC DNA]</scope>
    <source>
        <strain evidence="2 3">DSM 20146</strain>
    </source>
</reference>
<evidence type="ECO:0000313" key="2">
    <source>
        <dbReference type="EMBL" id="MBB2965755.1"/>
    </source>
</evidence>
<proteinExistence type="predicted"/>